<evidence type="ECO:0000256" key="6">
    <source>
        <dbReference type="ARBA" id="ARBA00066330"/>
    </source>
</evidence>
<dbReference type="RefSeq" id="WP_116885287.1">
    <property type="nucleotide sequence ID" value="NZ_CABMMC010000100.1"/>
</dbReference>
<feature type="binding site" evidence="8">
    <location>
        <position position="248"/>
    </location>
    <ligand>
        <name>Mg(2+)</name>
        <dbReference type="ChEBI" id="CHEBI:18420"/>
    </ligand>
</feature>
<feature type="domain" description="Alpha-D-phosphohexomutase alpha/beta/alpha" evidence="14">
    <location>
        <begin position="261"/>
        <end position="368"/>
    </location>
</feature>
<evidence type="ECO:0000256" key="3">
    <source>
        <dbReference type="ARBA" id="ARBA00022723"/>
    </source>
</evidence>
<keyword evidence="3 8" id="KW-0479">Metal-binding</keyword>
<dbReference type="Pfam" id="PF02880">
    <property type="entry name" value="PGM_PMM_III"/>
    <property type="match status" value="1"/>
</dbReference>
<dbReference type="InterPro" id="IPR005843">
    <property type="entry name" value="A-D-PHexomutase_C"/>
</dbReference>
<dbReference type="PRINTS" id="PR00509">
    <property type="entry name" value="PGMPMM"/>
</dbReference>
<feature type="domain" description="Alpha-D-phosphohexomutase alpha/beta/alpha" evidence="13">
    <location>
        <begin position="161"/>
        <end position="257"/>
    </location>
</feature>
<dbReference type="AlphaFoldDB" id="A0A2U1AN81"/>
<dbReference type="InterPro" id="IPR005841">
    <property type="entry name" value="Alpha-D-phosphohexomutase_SF"/>
</dbReference>
<dbReference type="OrthoDB" id="9806956at2"/>
<keyword evidence="2 8" id="KW-0597">Phosphoprotein</keyword>
<dbReference type="InterPro" id="IPR005846">
    <property type="entry name" value="A-D-PHexomutase_a/b/a-III"/>
</dbReference>
<proteinExistence type="inferred from homology"/>
<feature type="binding site" evidence="8">
    <location>
        <position position="244"/>
    </location>
    <ligand>
        <name>Mg(2+)</name>
        <dbReference type="ChEBI" id="CHEBI:18420"/>
    </ligand>
</feature>
<dbReference type="SUPFAM" id="SSF55957">
    <property type="entry name" value="Phosphoglucomutase, C-terminal domain"/>
    <property type="match status" value="1"/>
</dbReference>
<dbReference type="NCBIfam" id="NF008139">
    <property type="entry name" value="PRK10887.1"/>
    <property type="match status" value="1"/>
</dbReference>
<dbReference type="GO" id="GO:0008966">
    <property type="term" value="F:phosphoglucosamine mutase activity"/>
    <property type="evidence" value="ECO:0007669"/>
    <property type="project" value="UniProtKB-UniRule"/>
</dbReference>
<evidence type="ECO:0000256" key="8">
    <source>
        <dbReference type="HAMAP-Rule" id="MF_01554"/>
    </source>
</evidence>
<dbReference type="InterPro" id="IPR005845">
    <property type="entry name" value="A-D-PHexomutase_a/b/a-II"/>
</dbReference>
<dbReference type="SUPFAM" id="SSF53738">
    <property type="entry name" value="Phosphoglucomutase, first 3 domains"/>
    <property type="match status" value="3"/>
</dbReference>
<feature type="domain" description="Alpha-D-phosphohexomutase C-terminal" evidence="11">
    <location>
        <begin position="388"/>
        <end position="434"/>
    </location>
</feature>
<comment type="PTM">
    <text evidence="8">Activated by phosphorylation.</text>
</comment>
<dbReference type="GO" id="GO:0006048">
    <property type="term" value="P:UDP-N-acetylglucosamine biosynthetic process"/>
    <property type="evidence" value="ECO:0007669"/>
    <property type="project" value="TreeGrafter"/>
</dbReference>
<dbReference type="Pfam" id="PF02879">
    <property type="entry name" value="PGM_PMM_II"/>
    <property type="match status" value="1"/>
</dbReference>
<evidence type="ECO:0000259" key="13">
    <source>
        <dbReference type="Pfam" id="PF02879"/>
    </source>
</evidence>
<dbReference type="Proteomes" id="UP000245959">
    <property type="component" value="Unassembled WGS sequence"/>
</dbReference>
<feature type="active site" description="Phosphoserine intermediate" evidence="8">
    <location>
        <position position="103"/>
    </location>
</feature>
<dbReference type="FunFam" id="3.40.120.10:FF:000001">
    <property type="entry name" value="Phosphoglucosamine mutase"/>
    <property type="match status" value="1"/>
</dbReference>
<keyword evidence="16" id="KW-1185">Reference proteome</keyword>
<dbReference type="GO" id="GO:0000287">
    <property type="term" value="F:magnesium ion binding"/>
    <property type="evidence" value="ECO:0007669"/>
    <property type="project" value="UniProtKB-UniRule"/>
</dbReference>
<dbReference type="GO" id="GO:0005829">
    <property type="term" value="C:cytosol"/>
    <property type="evidence" value="ECO:0007669"/>
    <property type="project" value="TreeGrafter"/>
</dbReference>
<dbReference type="GO" id="GO:0005975">
    <property type="term" value="P:carbohydrate metabolic process"/>
    <property type="evidence" value="ECO:0007669"/>
    <property type="project" value="InterPro"/>
</dbReference>
<keyword evidence="4 8" id="KW-0460">Magnesium</keyword>
<dbReference type="PANTHER" id="PTHR42946:SF1">
    <property type="entry name" value="PHOSPHOGLUCOMUTASE (ALPHA-D-GLUCOSE-1,6-BISPHOSPHATE-DEPENDENT)"/>
    <property type="match status" value="1"/>
</dbReference>
<dbReference type="GO" id="GO:0004615">
    <property type="term" value="F:phosphomannomutase activity"/>
    <property type="evidence" value="ECO:0007669"/>
    <property type="project" value="TreeGrafter"/>
</dbReference>
<evidence type="ECO:0000256" key="4">
    <source>
        <dbReference type="ARBA" id="ARBA00022842"/>
    </source>
</evidence>
<dbReference type="PANTHER" id="PTHR42946">
    <property type="entry name" value="PHOSPHOHEXOSE MUTASE"/>
    <property type="match status" value="1"/>
</dbReference>
<evidence type="ECO:0000259" key="11">
    <source>
        <dbReference type="Pfam" id="PF00408"/>
    </source>
</evidence>
<dbReference type="Gene3D" id="3.40.120.10">
    <property type="entry name" value="Alpha-D-Glucose-1,6-Bisphosphate, subunit A, domain 3"/>
    <property type="match status" value="3"/>
</dbReference>
<comment type="cofactor">
    <cofactor evidence="8">
        <name>Mg(2+)</name>
        <dbReference type="ChEBI" id="CHEBI:18420"/>
    </cofactor>
    <text evidence="8">Binds 1 Mg(2+) ion per subunit.</text>
</comment>
<accession>A0A2U1AN81</accession>
<dbReference type="NCBIfam" id="TIGR01455">
    <property type="entry name" value="glmM"/>
    <property type="match status" value="1"/>
</dbReference>
<organism evidence="15 16">
    <name type="scientific">Victivallis vadensis</name>
    <dbReference type="NCBI Taxonomy" id="172901"/>
    <lineage>
        <taxon>Bacteria</taxon>
        <taxon>Pseudomonadati</taxon>
        <taxon>Lentisphaerota</taxon>
        <taxon>Lentisphaeria</taxon>
        <taxon>Victivallales</taxon>
        <taxon>Victivallaceae</taxon>
        <taxon>Victivallis</taxon>
    </lineage>
</organism>
<comment type="similarity">
    <text evidence="1 8 9">Belongs to the phosphohexose mutase family.</text>
</comment>
<dbReference type="InterPro" id="IPR016066">
    <property type="entry name" value="A-D-PHexomutase_CS"/>
</dbReference>
<comment type="caution">
    <text evidence="15">The sequence shown here is derived from an EMBL/GenBank/DDBJ whole genome shotgun (WGS) entry which is preliminary data.</text>
</comment>
<feature type="binding site" description="via phosphate group" evidence="8">
    <location>
        <position position="103"/>
    </location>
    <ligand>
        <name>Mg(2+)</name>
        <dbReference type="ChEBI" id="CHEBI:18420"/>
    </ligand>
</feature>
<evidence type="ECO:0000313" key="16">
    <source>
        <dbReference type="Proteomes" id="UP000245959"/>
    </source>
</evidence>
<evidence type="ECO:0000313" key="15">
    <source>
        <dbReference type="EMBL" id="PVY37872.1"/>
    </source>
</evidence>
<evidence type="ECO:0000256" key="10">
    <source>
        <dbReference type="RuleBase" id="RU004327"/>
    </source>
</evidence>
<dbReference type="HAMAP" id="MF_01554_B">
    <property type="entry name" value="GlmM_B"/>
    <property type="match status" value="1"/>
</dbReference>
<dbReference type="EC" id="5.4.2.10" evidence="6 8"/>
<dbReference type="InterPro" id="IPR005844">
    <property type="entry name" value="A-D-PHexomutase_a/b/a-I"/>
</dbReference>
<comment type="function">
    <text evidence="8 10">Catalyzes the conversion of glucosamine-6-phosphate to glucosamine-1-phosphate.</text>
</comment>
<dbReference type="Pfam" id="PF00408">
    <property type="entry name" value="PGM_PMM_IV"/>
    <property type="match status" value="1"/>
</dbReference>
<dbReference type="FunFam" id="3.40.120.10:FF:000002">
    <property type="entry name" value="Phosphoglucosamine mutase"/>
    <property type="match status" value="1"/>
</dbReference>
<dbReference type="Pfam" id="PF02878">
    <property type="entry name" value="PGM_PMM_I"/>
    <property type="match status" value="1"/>
</dbReference>
<evidence type="ECO:0000256" key="9">
    <source>
        <dbReference type="RuleBase" id="RU004326"/>
    </source>
</evidence>
<dbReference type="InterPro" id="IPR050060">
    <property type="entry name" value="Phosphoglucosamine_mutase"/>
</dbReference>
<gene>
    <name evidence="8" type="primary">glmM</name>
    <name evidence="15" type="ORF">C8D82_13031</name>
</gene>
<protein>
    <recommendedName>
        <fullName evidence="7 8">Phosphoglucosamine mutase</fullName>
        <ecNumber evidence="6 8">5.4.2.10</ecNumber>
    </recommendedName>
</protein>
<evidence type="ECO:0000256" key="2">
    <source>
        <dbReference type="ARBA" id="ARBA00022553"/>
    </source>
</evidence>
<dbReference type="InterPro" id="IPR036900">
    <property type="entry name" value="A-D-PHexomutase_C_sf"/>
</dbReference>
<feature type="binding site" evidence="8">
    <location>
        <position position="246"/>
    </location>
    <ligand>
        <name>Mg(2+)</name>
        <dbReference type="ChEBI" id="CHEBI:18420"/>
    </ligand>
</feature>
<keyword evidence="5 8" id="KW-0413">Isomerase</keyword>
<evidence type="ECO:0000259" key="14">
    <source>
        <dbReference type="Pfam" id="PF02880"/>
    </source>
</evidence>
<dbReference type="GeneID" id="78296568"/>
<comment type="catalytic activity">
    <reaction evidence="8 10">
        <text>alpha-D-glucosamine 1-phosphate = D-glucosamine 6-phosphate</text>
        <dbReference type="Rhea" id="RHEA:23424"/>
        <dbReference type="ChEBI" id="CHEBI:58516"/>
        <dbReference type="ChEBI" id="CHEBI:58725"/>
        <dbReference type="EC" id="5.4.2.10"/>
    </reaction>
</comment>
<evidence type="ECO:0000256" key="7">
    <source>
        <dbReference type="ARBA" id="ARBA00068193"/>
    </source>
</evidence>
<evidence type="ECO:0000259" key="12">
    <source>
        <dbReference type="Pfam" id="PF02878"/>
    </source>
</evidence>
<feature type="domain" description="Alpha-D-phosphohexomutase alpha/beta/alpha" evidence="12">
    <location>
        <begin position="3"/>
        <end position="136"/>
    </location>
</feature>
<evidence type="ECO:0000256" key="5">
    <source>
        <dbReference type="ARBA" id="ARBA00023235"/>
    </source>
</evidence>
<reference evidence="15 16" key="1">
    <citation type="submission" date="2018-04" db="EMBL/GenBank/DDBJ databases">
        <title>Genomic Encyclopedia of Type Strains, Phase IV (KMG-IV): sequencing the most valuable type-strain genomes for metagenomic binning, comparative biology and taxonomic classification.</title>
        <authorList>
            <person name="Goeker M."/>
        </authorList>
    </citation>
    <scope>NUCLEOTIDE SEQUENCE [LARGE SCALE GENOMIC DNA]</scope>
    <source>
        <strain evidence="15 16">DSM 14823</strain>
    </source>
</reference>
<dbReference type="PROSITE" id="PS00710">
    <property type="entry name" value="PGM_PMM"/>
    <property type="match status" value="1"/>
</dbReference>
<feature type="modified residue" description="Phosphoserine" evidence="8">
    <location>
        <position position="103"/>
    </location>
</feature>
<sequence length="450" mass="48356">MKKLFGTDGIRGKANVYPITPELALLVGKATALVLGAGGNDGRKRVVLGKDTRISGYMLENALTAGLTGMGMDVLSVGPMPTPAVAHLTKSMGAACGIMITASHNPACDNGIKIFAADGFKLPDDVELEIEKHILDPELRERHVPCDRIGKAYRIDDARGRYIEFAKSSIRNLSLRGLKIVLDCANGGAYSIAPLIFRELGAEVIETAVRPDGLNINDDCGATHPENISKLVLEHKADCGIALDGDADRVIFCDSDGVEVNGDRIIGMIALDLKKRGRLAADTVVVTGMSNLGLHRAMKENGISVEVTDVGDRYVIERMREKGFNVGGEQSGHIIFMDYATTGDGIISALHVLQLMERTGKPLAELAGFMSVFPQEIRSFPIGRKVPLDQLEKLPAAIAECKAALGDSGRTIVRYSGTENKMRILVEAENPADVPAWIEKLCAVAQDELK</sequence>
<dbReference type="GO" id="GO:0009252">
    <property type="term" value="P:peptidoglycan biosynthetic process"/>
    <property type="evidence" value="ECO:0007669"/>
    <property type="project" value="TreeGrafter"/>
</dbReference>
<evidence type="ECO:0000256" key="1">
    <source>
        <dbReference type="ARBA" id="ARBA00010231"/>
    </source>
</evidence>
<dbReference type="EMBL" id="QEKH01000030">
    <property type="protein sequence ID" value="PVY37872.1"/>
    <property type="molecule type" value="Genomic_DNA"/>
</dbReference>
<name>A0A2U1AN81_9BACT</name>
<dbReference type="CDD" id="cd05802">
    <property type="entry name" value="GlmM"/>
    <property type="match status" value="1"/>
</dbReference>
<dbReference type="InterPro" id="IPR006352">
    <property type="entry name" value="GlmM_bact"/>
</dbReference>
<dbReference type="Gene3D" id="3.30.310.50">
    <property type="entry name" value="Alpha-D-phosphohexomutase, C-terminal domain"/>
    <property type="match status" value="1"/>
</dbReference>
<dbReference type="InterPro" id="IPR016055">
    <property type="entry name" value="A-D-PHexomutase_a/b/a-I/II/III"/>
</dbReference>